<gene>
    <name evidence="2" type="ORF">SAMN05444851_0518</name>
</gene>
<name>A0A1I0N4K1_9RHOB</name>
<evidence type="ECO:0000313" key="2">
    <source>
        <dbReference type="EMBL" id="SEV95298.1"/>
    </source>
</evidence>
<reference evidence="2 3" key="1">
    <citation type="submission" date="2016-10" db="EMBL/GenBank/DDBJ databases">
        <authorList>
            <person name="de Groot N.N."/>
        </authorList>
    </citation>
    <scope>NUCLEOTIDE SEQUENCE [LARGE SCALE GENOMIC DNA]</scope>
    <source>
        <strain evidence="2 3">DSM 29439</strain>
    </source>
</reference>
<accession>A0A1I0N4K1</accession>
<evidence type="ECO:0000313" key="3">
    <source>
        <dbReference type="Proteomes" id="UP000199650"/>
    </source>
</evidence>
<organism evidence="2 3">
    <name type="scientific">Aliiroseovarius sediminilitoris</name>
    <dbReference type="NCBI Taxonomy" id="1173584"/>
    <lineage>
        <taxon>Bacteria</taxon>
        <taxon>Pseudomonadati</taxon>
        <taxon>Pseudomonadota</taxon>
        <taxon>Alphaproteobacteria</taxon>
        <taxon>Rhodobacterales</taxon>
        <taxon>Paracoccaceae</taxon>
        <taxon>Aliiroseovarius</taxon>
    </lineage>
</organism>
<dbReference type="AlphaFoldDB" id="A0A1I0N4K1"/>
<keyword evidence="1" id="KW-0732">Signal</keyword>
<keyword evidence="3" id="KW-1185">Reference proteome</keyword>
<dbReference type="Proteomes" id="UP000199650">
    <property type="component" value="Unassembled WGS sequence"/>
</dbReference>
<dbReference type="STRING" id="1173584.SAMN05444851_0518"/>
<proteinExistence type="predicted"/>
<feature type="signal peptide" evidence="1">
    <location>
        <begin position="1"/>
        <end position="20"/>
    </location>
</feature>
<evidence type="ECO:0000256" key="1">
    <source>
        <dbReference type="SAM" id="SignalP"/>
    </source>
</evidence>
<protein>
    <recommendedName>
        <fullName evidence="4">Outer membrane protein beta-barrel domain-containing protein</fullName>
    </recommendedName>
</protein>
<feature type="chain" id="PRO_5011560242" description="Outer membrane protein beta-barrel domain-containing protein" evidence="1">
    <location>
        <begin position="21"/>
        <end position="220"/>
    </location>
</feature>
<sequence length="220" mass="24149">MVLRFFICVLPMLFASGDLAQAGAWPRDKGGAFLSGQARQNADTLDEAPVISVYGEYGLTDRWTIGGKLDYALASNDILQMKAFARWHLPNSDEPWQKAVSLAVEGTKDDPYVSPSFHLGRGIETAIGPGWLDIELTTTLSVLDAQMDYSAFAQIGVKPSQRLMTMVALDVTGIDADAQIDLIPSVAWEYKQGKHLQLEWTYALDGAVKHEVAAGIWLEF</sequence>
<evidence type="ECO:0008006" key="4">
    <source>
        <dbReference type="Google" id="ProtNLM"/>
    </source>
</evidence>
<dbReference type="EMBL" id="FOJB01000001">
    <property type="protein sequence ID" value="SEV95298.1"/>
    <property type="molecule type" value="Genomic_DNA"/>
</dbReference>